<sequence>MITTLVTADPISAAAYGALVASDLFGAVVTFSGDVRDNDQGKRVTSLTYEIHPSAQEVLLEIVTEVAAKHEVGNVAVAHRYGAIAIGESAFVVAVSSVHRGPAFAACSELVDEVKARLPIWKYQVFADGTDQWVNCA</sequence>
<dbReference type="EMBL" id="CAEZWO010000022">
    <property type="protein sequence ID" value="CAB4654394.1"/>
    <property type="molecule type" value="Genomic_DNA"/>
</dbReference>
<dbReference type="CDD" id="cd00756">
    <property type="entry name" value="MoaE"/>
    <property type="match status" value="1"/>
</dbReference>
<dbReference type="GO" id="GO:0006777">
    <property type="term" value="P:Mo-molybdopterin cofactor biosynthetic process"/>
    <property type="evidence" value="ECO:0007669"/>
    <property type="project" value="InterPro"/>
</dbReference>
<gene>
    <name evidence="1" type="ORF">UFOPK2254_00352</name>
</gene>
<name>A0A6J6L1C9_9ZZZZ</name>
<reference evidence="1" key="1">
    <citation type="submission" date="2020-05" db="EMBL/GenBank/DDBJ databases">
        <authorList>
            <person name="Chiriac C."/>
            <person name="Salcher M."/>
            <person name="Ghai R."/>
            <person name="Kavagutti S V."/>
        </authorList>
    </citation>
    <scope>NUCLEOTIDE SEQUENCE</scope>
</reference>
<evidence type="ECO:0000313" key="1">
    <source>
        <dbReference type="EMBL" id="CAB4654394.1"/>
    </source>
</evidence>
<proteinExistence type="predicted"/>
<dbReference type="InterPro" id="IPR036563">
    <property type="entry name" value="MoaE_sf"/>
</dbReference>
<dbReference type="PANTHER" id="PTHR23404">
    <property type="entry name" value="MOLYBDOPTERIN SYNTHASE RELATED"/>
    <property type="match status" value="1"/>
</dbReference>
<dbReference type="Gene3D" id="3.90.1170.40">
    <property type="entry name" value="Molybdopterin biosynthesis MoaE subunit"/>
    <property type="match status" value="1"/>
</dbReference>
<dbReference type="SUPFAM" id="SSF54690">
    <property type="entry name" value="Molybdopterin synthase subunit MoaE"/>
    <property type="match status" value="1"/>
</dbReference>
<dbReference type="AlphaFoldDB" id="A0A6J6L1C9"/>
<protein>
    <submittedName>
        <fullName evidence="1">Unannotated protein</fullName>
    </submittedName>
</protein>
<organism evidence="1">
    <name type="scientific">freshwater metagenome</name>
    <dbReference type="NCBI Taxonomy" id="449393"/>
    <lineage>
        <taxon>unclassified sequences</taxon>
        <taxon>metagenomes</taxon>
        <taxon>ecological metagenomes</taxon>
    </lineage>
</organism>
<dbReference type="Pfam" id="PF02391">
    <property type="entry name" value="MoaE"/>
    <property type="match status" value="1"/>
</dbReference>
<accession>A0A6J6L1C9</accession>
<dbReference type="InterPro" id="IPR003448">
    <property type="entry name" value="Mopterin_biosynth_MoaE"/>
</dbReference>